<proteinExistence type="inferred from homology"/>
<evidence type="ECO:0000256" key="1">
    <source>
        <dbReference type="ARBA" id="ARBA00008591"/>
    </source>
</evidence>
<name>A0A1M6GYY9_9FLAO</name>
<dbReference type="InterPro" id="IPR038078">
    <property type="entry name" value="PhoU-like_sf"/>
</dbReference>
<accession>A0A1M6GYY9</accession>
<keyword evidence="3" id="KW-1185">Reference proteome</keyword>
<gene>
    <name evidence="2" type="ORF">SAMN05443429_11082</name>
</gene>
<dbReference type="Pfam" id="PF01865">
    <property type="entry name" value="PhoU_div"/>
    <property type="match status" value="1"/>
</dbReference>
<dbReference type="Gene3D" id="1.20.58.220">
    <property type="entry name" value="Phosphate transport system protein phou homolog 2, domain 2"/>
    <property type="match status" value="1"/>
</dbReference>
<protein>
    <recommendedName>
        <fullName evidence="4">Phosphate transport regulator</fullName>
    </recommendedName>
</protein>
<dbReference type="AlphaFoldDB" id="A0A1M6GYY9"/>
<dbReference type="EMBL" id="FQYI01000010">
    <property type="protein sequence ID" value="SHJ15153.1"/>
    <property type="molecule type" value="Genomic_DNA"/>
</dbReference>
<evidence type="ECO:0000313" key="3">
    <source>
        <dbReference type="Proteomes" id="UP000184335"/>
    </source>
</evidence>
<comment type="similarity">
    <text evidence="1">Belongs to the UPF0111 family.</text>
</comment>
<dbReference type="InterPro" id="IPR052912">
    <property type="entry name" value="UPF0111_domain"/>
</dbReference>
<dbReference type="InterPro" id="IPR018445">
    <property type="entry name" value="Put_Phosphate_transp_reg"/>
</dbReference>
<evidence type="ECO:0008006" key="4">
    <source>
        <dbReference type="Google" id="ProtNLM"/>
    </source>
</evidence>
<evidence type="ECO:0000313" key="2">
    <source>
        <dbReference type="EMBL" id="SHJ15153.1"/>
    </source>
</evidence>
<dbReference type="PANTHER" id="PTHR37298">
    <property type="entry name" value="UPF0111 PROTEIN YKAA"/>
    <property type="match status" value="1"/>
</dbReference>
<sequence length="222" mass="25577">MHFPARNSVRFWNNIFGKLNTTGYDVYFDLFKESAANLVAMSDILYNGISEYDTYDENVLQTLSDLEHKNDELTHTLFLELGRKFVKTSVREDLSSLASALDDIADYMYSAAKYIYLYKSPEIKIYAEFAHLIRHCCVEIQNALRALREFKDINAARESIIKINSMENIGDELLTQAMLQLFESGDAVRIIKVKTVLDFLEEVTDRAEDVANILENIILKYT</sequence>
<organism evidence="2 3">
    <name type="scientific">Cruoricaptor ignavus</name>
    <dbReference type="NCBI Taxonomy" id="1118202"/>
    <lineage>
        <taxon>Bacteria</taxon>
        <taxon>Pseudomonadati</taxon>
        <taxon>Bacteroidota</taxon>
        <taxon>Flavobacteriia</taxon>
        <taxon>Flavobacteriales</taxon>
        <taxon>Weeksellaceae</taxon>
        <taxon>Cruoricaptor</taxon>
    </lineage>
</organism>
<reference evidence="2 3" key="1">
    <citation type="submission" date="2016-11" db="EMBL/GenBank/DDBJ databases">
        <authorList>
            <person name="Jaros S."/>
            <person name="Januszkiewicz K."/>
            <person name="Wedrychowicz H."/>
        </authorList>
    </citation>
    <scope>NUCLEOTIDE SEQUENCE [LARGE SCALE GENOMIC DNA]</scope>
    <source>
        <strain evidence="2 3">DSM 25479</strain>
    </source>
</reference>
<dbReference type="SUPFAM" id="SSF109755">
    <property type="entry name" value="PhoU-like"/>
    <property type="match status" value="1"/>
</dbReference>
<dbReference type="PANTHER" id="PTHR37298:SF1">
    <property type="entry name" value="UPF0111 PROTEIN YKAA"/>
    <property type="match status" value="1"/>
</dbReference>
<dbReference type="Proteomes" id="UP000184335">
    <property type="component" value="Unassembled WGS sequence"/>
</dbReference>
<dbReference type="STRING" id="1118202.SAMN05443429_11082"/>